<dbReference type="InterPro" id="IPR029063">
    <property type="entry name" value="SAM-dependent_MTases_sf"/>
</dbReference>
<reference evidence="2" key="2">
    <citation type="submission" date="2021-01" db="EMBL/GenBank/DDBJ databases">
        <authorList>
            <person name="Mieszkin S."/>
            <person name="Pouder E."/>
            <person name="Alain K."/>
        </authorList>
    </citation>
    <scope>NUCLEOTIDE SEQUENCE</scope>
    <source>
        <strain evidence="2">HW T2.11</strain>
    </source>
</reference>
<comment type="caution">
    <text evidence="2">The sequence shown here is derived from an EMBL/GenBank/DDBJ whole genome shotgun (WGS) entry which is preliminary data.</text>
</comment>
<evidence type="ECO:0000313" key="2">
    <source>
        <dbReference type="EMBL" id="MCB8875657.1"/>
    </source>
</evidence>
<dbReference type="EMBL" id="JAESVB010000004">
    <property type="protein sequence ID" value="MCB8875657.1"/>
    <property type="molecule type" value="Genomic_DNA"/>
</dbReference>
<organism evidence="2 3">
    <name type="scientific">Acidisoma silvae</name>
    <dbReference type="NCBI Taxonomy" id="2802396"/>
    <lineage>
        <taxon>Bacteria</taxon>
        <taxon>Pseudomonadati</taxon>
        <taxon>Pseudomonadota</taxon>
        <taxon>Alphaproteobacteria</taxon>
        <taxon>Acetobacterales</taxon>
        <taxon>Acidocellaceae</taxon>
        <taxon>Acidisoma</taxon>
    </lineage>
</organism>
<dbReference type="NCBIfam" id="TIGR01444">
    <property type="entry name" value="fkbM_fam"/>
    <property type="match status" value="1"/>
</dbReference>
<dbReference type="Gene3D" id="3.40.50.150">
    <property type="entry name" value="Vaccinia Virus protein VP39"/>
    <property type="match status" value="1"/>
</dbReference>
<dbReference type="SUPFAM" id="SSF53335">
    <property type="entry name" value="S-adenosyl-L-methionine-dependent methyltransferases"/>
    <property type="match status" value="1"/>
</dbReference>
<evidence type="ECO:0000259" key="1">
    <source>
        <dbReference type="Pfam" id="PF05050"/>
    </source>
</evidence>
<accession>A0A964DZ26</accession>
<dbReference type="Pfam" id="PF05050">
    <property type="entry name" value="Methyltransf_21"/>
    <property type="match status" value="1"/>
</dbReference>
<protein>
    <submittedName>
        <fullName evidence="2">FkbM family methyltransferase</fullName>
    </submittedName>
</protein>
<dbReference type="GO" id="GO:0008168">
    <property type="term" value="F:methyltransferase activity"/>
    <property type="evidence" value="ECO:0007669"/>
    <property type="project" value="UniProtKB-KW"/>
</dbReference>
<keyword evidence="3" id="KW-1185">Reference proteome</keyword>
<feature type="domain" description="Methyltransferase FkbM" evidence="1">
    <location>
        <begin position="63"/>
        <end position="220"/>
    </location>
</feature>
<reference evidence="2" key="1">
    <citation type="journal article" date="2021" name="Microorganisms">
        <title>Acidisoma silvae sp. nov. and Acidisomacellulosilytica sp. nov., Two Acidophilic Bacteria Isolated from Decaying Wood, Hydrolyzing Cellulose and Producing Poly-3-hydroxybutyrate.</title>
        <authorList>
            <person name="Mieszkin S."/>
            <person name="Pouder E."/>
            <person name="Uroz S."/>
            <person name="Simon-Colin C."/>
            <person name="Alain K."/>
        </authorList>
    </citation>
    <scope>NUCLEOTIDE SEQUENCE</scope>
    <source>
        <strain evidence="2">HW T2.11</strain>
    </source>
</reference>
<name>A0A964DZ26_9PROT</name>
<dbReference type="InterPro" id="IPR052514">
    <property type="entry name" value="SAM-dependent_MTase"/>
</dbReference>
<dbReference type="AlphaFoldDB" id="A0A964DZ26"/>
<gene>
    <name evidence="2" type="ORF">ASILVAE211_10725</name>
</gene>
<dbReference type="RefSeq" id="WP_227321319.1">
    <property type="nucleotide sequence ID" value="NZ_JAESVB010000004.1"/>
</dbReference>
<keyword evidence="2" id="KW-0808">Transferase</keyword>
<sequence length="281" mass="30910">MSSKVIPFDAPGRIEMVQGRHGPIMYHANDMYVGASLRLYGEYSPAEARLFAQLLRPGATIVEVGANIGSQTVHLSKLAGPKGRVFAFEPFGINFRLLSANLALCGGHNVQAHHIALGDTDGFLRYCWPSDEHRQNFGSYMVKTGEPNTPISERIPIRTLDSFALNACDFLKVDVEGFETAVLRGAADTIRRCRPIIVAENDRRGQSPALIQLLQDYGYQCYWWYTALFDADNFFAEPENIFGGLCSGNLFAAPAELNLSIVGMTPVSGPDDIGQEIFVDD</sequence>
<keyword evidence="2" id="KW-0489">Methyltransferase</keyword>
<dbReference type="InterPro" id="IPR006342">
    <property type="entry name" value="FkbM_mtfrase"/>
</dbReference>
<dbReference type="GO" id="GO:0032259">
    <property type="term" value="P:methylation"/>
    <property type="evidence" value="ECO:0007669"/>
    <property type="project" value="UniProtKB-KW"/>
</dbReference>
<proteinExistence type="predicted"/>
<dbReference type="Proteomes" id="UP000708298">
    <property type="component" value="Unassembled WGS sequence"/>
</dbReference>
<dbReference type="PANTHER" id="PTHR34203">
    <property type="entry name" value="METHYLTRANSFERASE, FKBM FAMILY PROTEIN"/>
    <property type="match status" value="1"/>
</dbReference>
<evidence type="ECO:0000313" key="3">
    <source>
        <dbReference type="Proteomes" id="UP000708298"/>
    </source>
</evidence>
<dbReference type="PANTHER" id="PTHR34203:SF15">
    <property type="entry name" value="SLL1173 PROTEIN"/>
    <property type="match status" value="1"/>
</dbReference>